<dbReference type="PANTHER" id="PTHR30035:SF1">
    <property type="entry name" value="AB HYDROLASE-1 DOMAIN-CONTAINING PROTEIN"/>
    <property type="match status" value="1"/>
</dbReference>
<protein>
    <recommendedName>
        <fullName evidence="3">AB hydrolase-1 domain-containing protein</fullName>
    </recommendedName>
</protein>
<dbReference type="SUPFAM" id="SSF53474">
    <property type="entry name" value="alpha/beta-Hydrolases"/>
    <property type="match status" value="1"/>
</dbReference>
<dbReference type="InterPro" id="IPR007428">
    <property type="entry name" value="MlaA"/>
</dbReference>
<dbReference type="EMBL" id="FWEV01000072">
    <property type="protein sequence ID" value="SLM28921.1"/>
    <property type="molecule type" value="Genomic_DNA"/>
</dbReference>
<dbReference type="Proteomes" id="UP000191931">
    <property type="component" value="Unassembled WGS sequence"/>
</dbReference>
<evidence type="ECO:0000313" key="2">
    <source>
        <dbReference type="Proteomes" id="UP000191931"/>
    </source>
</evidence>
<accession>A0A1W1H8X3</accession>
<dbReference type="STRING" id="1246637.MTBBW1_1630031"/>
<dbReference type="InterPro" id="IPR029058">
    <property type="entry name" value="AB_hydrolase_fold"/>
</dbReference>
<dbReference type="PANTHER" id="PTHR30035">
    <property type="entry name" value="LIPOPROTEIN VACJ-RELATED"/>
    <property type="match status" value="1"/>
</dbReference>
<sequence length="441" mass="50430">MKNTMQYFITVLFLVSLVIPINGYCSTSITPDENYDYPFVNPYEATVLGTPSLYKKAFPDKIRKKEFELIIFNDRTIPKVFWYHDKLQYSLAWHKKKAPLIFTIAGTGSGYNSLTMTSLQKIFFNAGFHVISLSSPTYPNFIVTASETMVPGYIEQDSADLYRVMQKAWQQINEKMKGKVEVSDFYLAGYSLGAAQSAFVAKLDDTEKKFNFRKVLMINPPLNLFNSVSILDEMLDENIPGGLSNFNSFFNSIFDQFADYYKKNKITLSDPDCLYEMYKDNPVKETDLAALIGVAFRISSGNMIFTSDVMTQSSYIVPGNKQLTPFTSLTDYGIVTFHTSFTDYFEEYFYPYFKARTPGLTREILKSRTSLESIESYLKDTTKIGVITNNDDIILESGAIDFFKKVFRERAFIYPNGGHCGNMEHIVNVANMIDFLKQNRP</sequence>
<evidence type="ECO:0008006" key="3">
    <source>
        <dbReference type="Google" id="ProtNLM"/>
    </source>
</evidence>
<keyword evidence="2" id="KW-1185">Reference proteome</keyword>
<evidence type="ECO:0000313" key="1">
    <source>
        <dbReference type="EMBL" id="SLM28921.1"/>
    </source>
</evidence>
<proteinExistence type="predicted"/>
<name>A0A1W1H8X3_9BACT</name>
<dbReference type="OrthoDB" id="7328659at2"/>
<dbReference type="Gene3D" id="3.40.50.1820">
    <property type="entry name" value="alpha/beta hydrolase"/>
    <property type="match status" value="1"/>
</dbReference>
<gene>
    <name evidence="1" type="ORF">MTBBW1_1630031</name>
</gene>
<dbReference type="AlphaFoldDB" id="A0A1W1H8X3"/>
<dbReference type="GO" id="GO:0016020">
    <property type="term" value="C:membrane"/>
    <property type="evidence" value="ECO:0007669"/>
    <property type="project" value="InterPro"/>
</dbReference>
<dbReference type="RefSeq" id="WP_080805449.1">
    <property type="nucleotide sequence ID" value="NZ_LT828550.1"/>
</dbReference>
<organism evidence="1 2">
    <name type="scientific">Desulfamplus magnetovallimortis</name>
    <dbReference type="NCBI Taxonomy" id="1246637"/>
    <lineage>
        <taxon>Bacteria</taxon>
        <taxon>Pseudomonadati</taxon>
        <taxon>Thermodesulfobacteriota</taxon>
        <taxon>Desulfobacteria</taxon>
        <taxon>Desulfobacterales</taxon>
        <taxon>Desulfobacteraceae</taxon>
        <taxon>Desulfamplus</taxon>
    </lineage>
</organism>
<reference evidence="1 2" key="1">
    <citation type="submission" date="2017-03" db="EMBL/GenBank/DDBJ databases">
        <authorList>
            <person name="Afonso C.L."/>
            <person name="Miller P.J."/>
            <person name="Scott M.A."/>
            <person name="Spackman E."/>
            <person name="Goraichik I."/>
            <person name="Dimitrov K.M."/>
            <person name="Suarez D.L."/>
            <person name="Swayne D.E."/>
        </authorList>
    </citation>
    <scope>NUCLEOTIDE SEQUENCE [LARGE SCALE GENOMIC DNA]</scope>
    <source>
        <strain evidence="1">PRJEB14757</strain>
    </source>
</reference>